<name>A0A8X8WGN4_SALSN</name>
<proteinExistence type="predicted"/>
<evidence type="ECO:0000313" key="1">
    <source>
        <dbReference type="EMBL" id="KAG6394920.1"/>
    </source>
</evidence>
<accession>A0A8X8WGN4</accession>
<dbReference type="Pfam" id="PF14476">
    <property type="entry name" value="Chloroplast_duf"/>
    <property type="match status" value="1"/>
</dbReference>
<dbReference type="InterPro" id="IPR027949">
    <property type="entry name" value="Chloroplast_duf"/>
</dbReference>
<evidence type="ECO:0000313" key="2">
    <source>
        <dbReference type="Proteomes" id="UP000298416"/>
    </source>
</evidence>
<dbReference type="PANTHER" id="PTHR33358:SF12">
    <property type="entry name" value="F-BOX PROTEIN WITH A DOMAIN PROTEIN"/>
    <property type="match status" value="1"/>
</dbReference>
<reference evidence="1" key="2">
    <citation type="submission" date="2020-08" db="EMBL/GenBank/DDBJ databases">
        <title>Plant Genome Project.</title>
        <authorList>
            <person name="Zhang R.-G."/>
        </authorList>
    </citation>
    <scope>NUCLEOTIDE SEQUENCE</scope>
    <source>
        <strain evidence="1">Huo1</strain>
        <tissue evidence="1">Leaf</tissue>
    </source>
</reference>
<dbReference type="Proteomes" id="UP000298416">
    <property type="component" value="Unassembled WGS sequence"/>
</dbReference>
<reference evidence="1" key="1">
    <citation type="submission" date="2018-01" db="EMBL/GenBank/DDBJ databases">
        <authorList>
            <person name="Mao J.F."/>
        </authorList>
    </citation>
    <scope>NUCLEOTIDE SEQUENCE</scope>
    <source>
        <strain evidence="1">Huo1</strain>
        <tissue evidence="1">Leaf</tissue>
    </source>
</reference>
<keyword evidence="2" id="KW-1185">Reference proteome</keyword>
<comment type="caution">
    <text evidence="1">The sequence shown here is derived from an EMBL/GenBank/DDBJ whole genome shotgun (WGS) entry which is preliminary data.</text>
</comment>
<organism evidence="1">
    <name type="scientific">Salvia splendens</name>
    <name type="common">Scarlet sage</name>
    <dbReference type="NCBI Taxonomy" id="180675"/>
    <lineage>
        <taxon>Eukaryota</taxon>
        <taxon>Viridiplantae</taxon>
        <taxon>Streptophyta</taxon>
        <taxon>Embryophyta</taxon>
        <taxon>Tracheophyta</taxon>
        <taxon>Spermatophyta</taxon>
        <taxon>Magnoliopsida</taxon>
        <taxon>eudicotyledons</taxon>
        <taxon>Gunneridae</taxon>
        <taxon>Pentapetalae</taxon>
        <taxon>asterids</taxon>
        <taxon>lamiids</taxon>
        <taxon>Lamiales</taxon>
        <taxon>Lamiaceae</taxon>
        <taxon>Nepetoideae</taxon>
        <taxon>Mentheae</taxon>
        <taxon>Salviinae</taxon>
        <taxon>Salvia</taxon>
        <taxon>Salvia subgen. Calosphace</taxon>
        <taxon>core Calosphace</taxon>
    </lineage>
</organism>
<dbReference type="EMBL" id="PNBA02000017">
    <property type="protein sequence ID" value="KAG6394920.1"/>
    <property type="molecule type" value="Genomic_DNA"/>
</dbReference>
<gene>
    <name evidence="1" type="ORF">SASPL_145511</name>
</gene>
<sequence length="85" mass="9114">MAGLSAAAAHAPILPLKASSAGLFVEMTAAVNKLKPSQLAEEQRNTTRLFKQLHEEIQTALILTDLITETDVASAMERVLALDRA</sequence>
<protein>
    <submittedName>
        <fullName evidence="1">Uncharacterized protein</fullName>
    </submittedName>
</protein>
<dbReference type="PANTHER" id="PTHR33358">
    <property type="entry name" value="F-BOX PROTEIN WITH A DOMAIN PROTEIN"/>
    <property type="match status" value="1"/>
</dbReference>
<dbReference type="AlphaFoldDB" id="A0A8X8WGN4"/>